<reference evidence="2" key="1">
    <citation type="journal article" date="2019" name="Mol. Biol. Evol.">
        <title>Blast fungal genomes show frequent chromosomal changes, gene gains and losses, and effector gene turnover.</title>
        <authorList>
            <person name="Gomez Luciano L.B."/>
            <person name="Jason Tsai I."/>
            <person name="Chuma I."/>
            <person name="Tosa Y."/>
            <person name="Chen Y.H."/>
            <person name="Li J.Y."/>
            <person name="Li M.Y."/>
            <person name="Jade Lu M.Y."/>
            <person name="Nakayashiki H."/>
            <person name="Li W.H."/>
        </authorList>
    </citation>
    <scope>NUCLEOTIDE SEQUENCE</scope>
    <source>
        <strain evidence="2">NI907</strain>
    </source>
</reference>
<accession>A0A6P8B256</accession>
<dbReference type="AlphaFoldDB" id="A0A6P8B256"/>
<gene>
    <name evidence="2" type="ORF">PgNI_07306</name>
</gene>
<evidence type="ECO:0000313" key="2">
    <source>
        <dbReference type="RefSeq" id="XP_030981124.1"/>
    </source>
</evidence>
<dbReference type="GeneID" id="41962230"/>
<dbReference type="RefSeq" id="XP_030981124.1">
    <property type="nucleotide sequence ID" value="XM_031127321.1"/>
</dbReference>
<keyword evidence="1" id="KW-1185">Reference proteome</keyword>
<evidence type="ECO:0000313" key="1">
    <source>
        <dbReference type="Proteomes" id="UP000515153"/>
    </source>
</evidence>
<organism evidence="1 2">
    <name type="scientific">Pyricularia grisea</name>
    <name type="common">Crabgrass-specific blast fungus</name>
    <name type="synonym">Magnaporthe grisea</name>
    <dbReference type="NCBI Taxonomy" id="148305"/>
    <lineage>
        <taxon>Eukaryota</taxon>
        <taxon>Fungi</taxon>
        <taxon>Dikarya</taxon>
        <taxon>Ascomycota</taxon>
        <taxon>Pezizomycotina</taxon>
        <taxon>Sordariomycetes</taxon>
        <taxon>Sordariomycetidae</taxon>
        <taxon>Magnaporthales</taxon>
        <taxon>Pyriculariaceae</taxon>
        <taxon>Pyricularia</taxon>
    </lineage>
</organism>
<name>A0A6P8B256_PYRGI</name>
<dbReference type="Proteomes" id="UP000515153">
    <property type="component" value="Unplaced"/>
</dbReference>
<dbReference type="PROSITE" id="PS50096">
    <property type="entry name" value="IQ"/>
    <property type="match status" value="1"/>
</dbReference>
<proteinExistence type="predicted"/>
<protein>
    <submittedName>
        <fullName evidence="2">Uncharacterized protein</fullName>
    </submittedName>
</protein>
<reference evidence="2" key="3">
    <citation type="submission" date="2025-08" db="UniProtKB">
        <authorList>
            <consortium name="RefSeq"/>
        </authorList>
    </citation>
    <scope>IDENTIFICATION</scope>
    <source>
        <strain evidence="2">NI907</strain>
    </source>
</reference>
<sequence>MSAATQPLHPAQASLSAHATWAWAVLRGGQHERALEIARQLVARTEDRPDLGLQLQQHHYEARGLAFFIVSVVTGDQLAAATAVYQYQQIPVGLAWGLHHKETIVGWAEDNWRSILYDRVRADLRRAPEPFHPSVYERRRAAHRASAQRAASQAHTMVRGMMLRKGLDRWLQQYQQYQQYRN</sequence>
<dbReference type="KEGG" id="pgri:PgNI_07306"/>
<reference evidence="2" key="2">
    <citation type="submission" date="2019-10" db="EMBL/GenBank/DDBJ databases">
        <authorList>
            <consortium name="NCBI Genome Project"/>
        </authorList>
    </citation>
    <scope>NUCLEOTIDE SEQUENCE</scope>
    <source>
        <strain evidence="2">NI907</strain>
    </source>
</reference>